<sequence length="124" mass="12288">MSSQCRRSSLRGEVVVAGLVQRGGDGVVVEAVDAGHGDGGDAARDEFDVDVLDAGQGAQFLGDGPGAVAAGHTDDGEGLGVHSGILTARSGRVVGAAAAAGRVGQGQEPGHRDPPLVVCFLYTP</sequence>
<dbReference type="Proteomes" id="UP000042997">
    <property type="component" value="Unassembled WGS sequence"/>
</dbReference>
<proteinExistence type="predicted"/>
<reference evidence="1 2" key="1">
    <citation type="journal article" date="2014" name="Genome Announc.">
        <title>Draft Genome Sequence of Propane- and Butane-Oxidizing Actinobacterium Rhodococcus ruber IEGM 231.</title>
        <authorList>
            <person name="Ivshina I.B."/>
            <person name="Kuyukina M.S."/>
            <person name="Krivoruchko A.V."/>
            <person name="Barbe V."/>
            <person name="Fischer C."/>
        </authorList>
    </citation>
    <scope>NUCLEOTIDE SEQUENCE [LARGE SCALE GENOMIC DNA]</scope>
</reference>
<organism evidence="1 2">
    <name type="scientific">Rhodococcus ruber</name>
    <dbReference type="NCBI Taxonomy" id="1830"/>
    <lineage>
        <taxon>Bacteria</taxon>
        <taxon>Bacillati</taxon>
        <taxon>Actinomycetota</taxon>
        <taxon>Actinomycetes</taxon>
        <taxon>Mycobacteriales</taxon>
        <taxon>Nocardiaceae</taxon>
        <taxon>Rhodococcus</taxon>
    </lineage>
</organism>
<dbReference type="EMBL" id="CCSD01000090">
    <property type="protein sequence ID" value="CDZ90861.1"/>
    <property type="molecule type" value="Genomic_DNA"/>
</dbReference>
<evidence type="ECO:0000313" key="1">
    <source>
        <dbReference type="EMBL" id="CDZ90861.1"/>
    </source>
</evidence>
<evidence type="ECO:0000313" key="2">
    <source>
        <dbReference type="Proteomes" id="UP000042997"/>
    </source>
</evidence>
<name>A0A098BT22_9NOCA</name>
<accession>A0A098BT22</accession>
<dbReference type="AlphaFoldDB" id="A0A098BT22"/>
<protein>
    <submittedName>
        <fullName evidence="1">Uncharacterized protein</fullName>
    </submittedName>
</protein>
<gene>
    <name evidence="1" type="ORF">RHRU231_760020</name>
</gene>